<reference evidence="6 7" key="1">
    <citation type="journal article" date="2004" name="Nature">
        <title>Genome sequence of the ultrasmall unicellular red alga Cyanidioschyzon merolae 10D.</title>
        <authorList>
            <person name="Matsuzaki M."/>
            <person name="Misumi O."/>
            <person name="Shin-i T."/>
            <person name="Maruyama S."/>
            <person name="Takahara M."/>
            <person name="Miyagishima S."/>
            <person name="Mori T."/>
            <person name="Nishida K."/>
            <person name="Yagisawa F."/>
            <person name="Nishida K."/>
            <person name="Yoshida Y."/>
            <person name="Nishimura Y."/>
            <person name="Nakao S."/>
            <person name="Kobayashi T."/>
            <person name="Momoyama Y."/>
            <person name="Higashiyama T."/>
            <person name="Minoda A."/>
            <person name="Sano M."/>
            <person name="Nomoto H."/>
            <person name="Oishi K."/>
            <person name="Hayashi H."/>
            <person name="Ohta F."/>
            <person name="Nishizaka S."/>
            <person name="Haga S."/>
            <person name="Miura S."/>
            <person name="Morishita T."/>
            <person name="Kabeya Y."/>
            <person name="Terasawa K."/>
            <person name="Suzuki Y."/>
            <person name="Ishii Y."/>
            <person name="Asakawa S."/>
            <person name="Takano H."/>
            <person name="Ohta N."/>
            <person name="Kuroiwa H."/>
            <person name="Tanaka K."/>
            <person name="Shimizu N."/>
            <person name="Sugano S."/>
            <person name="Sato N."/>
            <person name="Nozaki H."/>
            <person name="Ogasawara N."/>
            <person name="Kohara Y."/>
            <person name="Kuroiwa T."/>
        </authorList>
    </citation>
    <scope>NUCLEOTIDE SEQUENCE [LARGE SCALE GENOMIC DNA]</scope>
    <source>
        <strain evidence="6 7">10D</strain>
    </source>
</reference>
<keyword evidence="3" id="KW-0808">Transferase</keyword>
<dbReference type="Gene3D" id="3.90.70.30">
    <property type="entry name" value="Phytochelatin synthase, N-terminal domain"/>
    <property type="match status" value="1"/>
</dbReference>
<evidence type="ECO:0000256" key="3">
    <source>
        <dbReference type="ARBA" id="ARBA00022679"/>
    </source>
</evidence>
<proteinExistence type="predicted"/>
<dbReference type="HOGENOM" id="CLU_486965_0_0_1"/>
<organism evidence="6 7">
    <name type="scientific">Cyanidioschyzon merolae (strain NIES-3377 / 10D)</name>
    <name type="common">Unicellular red alga</name>
    <dbReference type="NCBI Taxonomy" id="280699"/>
    <lineage>
        <taxon>Eukaryota</taxon>
        <taxon>Rhodophyta</taxon>
        <taxon>Bangiophyceae</taxon>
        <taxon>Cyanidiales</taxon>
        <taxon>Cyanidiaceae</taxon>
        <taxon>Cyanidioschyzon</taxon>
    </lineage>
</organism>
<dbReference type="OrthoDB" id="448954at2759"/>
<keyword evidence="4" id="KW-0479">Metal-binding</keyword>
<dbReference type="PANTHER" id="PTHR33447">
    <property type="entry name" value="GLUTATHIONE GAMMA-GLUTAMYLCYSTEINYLTRANSFERASE"/>
    <property type="match status" value="1"/>
</dbReference>
<dbReference type="GO" id="GO:0046872">
    <property type="term" value="F:metal ion binding"/>
    <property type="evidence" value="ECO:0007669"/>
    <property type="project" value="UniProtKB-KW"/>
</dbReference>
<evidence type="ECO:0000313" key="7">
    <source>
        <dbReference type="Proteomes" id="UP000007014"/>
    </source>
</evidence>
<dbReference type="KEGG" id="cme:CYME_CMI111C"/>
<protein>
    <recommendedName>
        <fullName evidence="1">glutathione gamma-glutamylcysteinyltransferase</fullName>
        <ecNumber evidence="1">2.3.2.15</ecNumber>
    </recommendedName>
</protein>
<dbReference type="EMBL" id="AP006491">
    <property type="protein sequence ID" value="BAM80001.1"/>
    <property type="molecule type" value="Genomic_DNA"/>
</dbReference>
<feature type="domain" description="Peptidase C83" evidence="5">
    <location>
        <begin position="110"/>
        <end position="342"/>
    </location>
</feature>
<dbReference type="GO" id="GO:0016756">
    <property type="term" value="F:glutathione gamma-glutamylcysteinyltransferase activity"/>
    <property type="evidence" value="ECO:0007669"/>
    <property type="project" value="UniProtKB-EC"/>
</dbReference>
<dbReference type="PROSITE" id="PS51443">
    <property type="entry name" value="PCS"/>
    <property type="match status" value="1"/>
</dbReference>
<keyword evidence="7" id="KW-1185">Reference proteome</keyword>
<evidence type="ECO:0000256" key="1">
    <source>
        <dbReference type="ARBA" id="ARBA00012468"/>
    </source>
</evidence>
<evidence type="ECO:0000313" key="6">
    <source>
        <dbReference type="EMBL" id="BAM80001.1"/>
    </source>
</evidence>
<dbReference type="InterPro" id="IPR038156">
    <property type="entry name" value="PCS_N_sf"/>
</dbReference>
<dbReference type="InterPro" id="IPR040409">
    <property type="entry name" value="PCS-like"/>
</dbReference>
<dbReference type="GO" id="GO:0046938">
    <property type="term" value="P:phytochelatin biosynthetic process"/>
    <property type="evidence" value="ECO:0007669"/>
    <property type="project" value="InterPro"/>
</dbReference>
<gene>
    <name evidence="6" type="ORF">CYME_CMI111C</name>
</gene>
<dbReference type="Pfam" id="PF05023">
    <property type="entry name" value="Phytochelatin"/>
    <property type="match status" value="1"/>
</dbReference>
<evidence type="ECO:0000259" key="5">
    <source>
        <dbReference type="PROSITE" id="PS51443"/>
    </source>
</evidence>
<evidence type="ECO:0000256" key="4">
    <source>
        <dbReference type="ARBA" id="ARBA00022723"/>
    </source>
</evidence>
<dbReference type="eggNOG" id="KOG0632">
    <property type="taxonomic scope" value="Eukaryota"/>
</dbReference>
<dbReference type="EC" id="2.3.2.15" evidence="1"/>
<reference evidence="6 7" key="2">
    <citation type="journal article" date="2007" name="BMC Biol.">
        <title>A 100%-complete sequence reveals unusually simple genomic features in the hot-spring red alga Cyanidioschyzon merolae.</title>
        <authorList>
            <person name="Nozaki H."/>
            <person name="Takano H."/>
            <person name="Misumi O."/>
            <person name="Terasawa K."/>
            <person name="Matsuzaki M."/>
            <person name="Maruyama S."/>
            <person name="Nishida K."/>
            <person name="Yagisawa F."/>
            <person name="Yoshida Y."/>
            <person name="Fujiwara T."/>
            <person name="Takio S."/>
            <person name="Tamura K."/>
            <person name="Chung S.J."/>
            <person name="Nakamura S."/>
            <person name="Kuroiwa H."/>
            <person name="Tanaka K."/>
            <person name="Sato N."/>
            <person name="Kuroiwa T."/>
        </authorList>
    </citation>
    <scope>NUCLEOTIDE SEQUENCE [LARGE SCALE GENOMIC DNA]</scope>
    <source>
        <strain evidence="6 7">10D</strain>
    </source>
</reference>
<dbReference type="AlphaFoldDB" id="M1UR06"/>
<evidence type="ECO:0000256" key="2">
    <source>
        <dbReference type="ARBA" id="ARBA00022539"/>
    </source>
</evidence>
<dbReference type="InterPro" id="IPR038765">
    <property type="entry name" value="Papain-like_cys_pep_sf"/>
</dbReference>
<sequence>MIIWRPLVRCGYHGFACRLEKLQRPLECVLQNEGRGGCFKRLRTRSQPQVTRATMAPALEQCPVQTPSSRTQPAPALPENDATVLRTQTPQTITVTTTTTTTRIPSATPPPAVSFYRRPLPATCIALDSAEGRALFERSLFSGLAEPFLPLVSQFTTQSEPAFCGLGSLAMVLNALQVDPGRPWKGPWRWFSEELLDCCLPLHIVAREGITLDEFRCLGQCNGALVETAQPPAPGVAPSQHLSLERFRESLQRMCSDRDPRNGSGFLVLCYAREALQQTGTGHFSPIAAYDEVSDRALILDVARFKYPPHWVALPDLYRAMSVLDPATGMPRGLAMVRRRPVVEASGTSNRTPVPSEDASASTVRPCAWRPRLLHMKRLSTQQETARALTEVQITIRGLMRGYAIAMDEKQLAEFMETLIQIWTLHLSRHLAVTPLRIQDANTSCECSSSRRLLLDALQKSPLLRAYRQLGIGKVSADDVDPALCAAAEAVMMVGLLEYAARIAATCGSDPAHDGFQALIKRLLGDDERARDETRRIADVLAGFVDAAQQAEAPATGANK</sequence>
<dbReference type="SMR" id="M1UR06"/>
<keyword evidence="2" id="KW-0104">Cadmium</keyword>
<name>M1UR06_CYAM1</name>
<accession>M1UR06</accession>
<dbReference type="Proteomes" id="UP000007014">
    <property type="component" value="Chromosome 9"/>
</dbReference>
<dbReference type="InterPro" id="IPR007719">
    <property type="entry name" value="PCS_N"/>
</dbReference>
<dbReference type="SUPFAM" id="SSF54001">
    <property type="entry name" value="Cysteine proteinases"/>
    <property type="match status" value="1"/>
</dbReference>
<dbReference type="RefSeq" id="XP_005536287.1">
    <property type="nucleotide sequence ID" value="XM_005536230.1"/>
</dbReference>
<dbReference type="FunFam" id="3.90.70.30:FF:000001">
    <property type="entry name" value="Glutathione gamma-glutamylcysteinyltransferase 1"/>
    <property type="match status" value="1"/>
</dbReference>
<dbReference type="GO" id="GO:0010038">
    <property type="term" value="P:response to metal ion"/>
    <property type="evidence" value="ECO:0007669"/>
    <property type="project" value="InterPro"/>
</dbReference>
<dbReference type="Gramene" id="CMI111CT">
    <property type="protein sequence ID" value="CMI111CT"/>
    <property type="gene ID" value="CMI111C"/>
</dbReference>
<dbReference type="GeneID" id="16993821"/>